<evidence type="ECO:0000313" key="2">
    <source>
        <dbReference type="EMBL" id="QEG01199.1"/>
    </source>
</evidence>
<keyword evidence="3" id="KW-1185">Reference proteome</keyword>
<reference evidence="2 3" key="1">
    <citation type="submission" date="2019-02" db="EMBL/GenBank/DDBJ databases">
        <title>Planctomycetal bacteria perform biofilm scaping via a novel small molecule.</title>
        <authorList>
            <person name="Jeske O."/>
            <person name="Boedeker C."/>
            <person name="Wiegand S."/>
            <person name="Breitling P."/>
            <person name="Kallscheuer N."/>
            <person name="Jogler M."/>
            <person name="Rohde M."/>
            <person name="Petersen J."/>
            <person name="Medema M.H."/>
            <person name="Surup F."/>
            <person name="Jogler C."/>
        </authorList>
    </citation>
    <scope>NUCLEOTIDE SEQUENCE [LARGE SCALE GENOMIC DNA]</scope>
    <source>
        <strain evidence="2 3">Mal15</strain>
    </source>
</reference>
<feature type="domain" description="PIN-like" evidence="1">
    <location>
        <begin position="7"/>
        <end position="107"/>
    </location>
</feature>
<sequence length="200" mass="21971">MRPHYVFIDLENVPHDCSQQLVKKPAKILVFVGAKQSKVSVKMAMAIQPLGSQVEYIEISGSGPNALDFHIAFYLGKLSKSVPSATFQIVSDDKGFDPLIQHLKSQGIQADRTKTLSAVQPVPANKEGALAKPLEVAIARLQRTKASKPRKVKTLRSTLASWFNNKLTDKDIQLVIDQLVAKKHVTISGAQVSYTLPKTK</sequence>
<dbReference type="Proteomes" id="UP000321353">
    <property type="component" value="Chromosome"/>
</dbReference>
<proteinExistence type="predicted"/>
<organism evidence="2 3">
    <name type="scientific">Stieleria maiorica</name>
    <dbReference type="NCBI Taxonomy" id="2795974"/>
    <lineage>
        <taxon>Bacteria</taxon>
        <taxon>Pseudomonadati</taxon>
        <taxon>Planctomycetota</taxon>
        <taxon>Planctomycetia</taxon>
        <taxon>Pirellulales</taxon>
        <taxon>Pirellulaceae</taxon>
        <taxon>Stieleria</taxon>
    </lineage>
</organism>
<dbReference type="InterPro" id="IPR041494">
    <property type="entry name" value="PIN7"/>
</dbReference>
<dbReference type="Pfam" id="PF18475">
    <property type="entry name" value="PIN7"/>
    <property type="match status" value="1"/>
</dbReference>
<evidence type="ECO:0000313" key="3">
    <source>
        <dbReference type="Proteomes" id="UP000321353"/>
    </source>
</evidence>
<protein>
    <recommendedName>
        <fullName evidence="1">PIN-like domain-containing protein</fullName>
    </recommendedName>
</protein>
<gene>
    <name evidence="2" type="ORF">Mal15_52750</name>
</gene>
<dbReference type="EMBL" id="CP036264">
    <property type="protein sequence ID" value="QEG01199.1"/>
    <property type="molecule type" value="Genomic_DNA"/>
</dbReference>
<accession>A0A5B9MJ19</accession>
<name>A0A5B9MJ19_9BACT</name>
<dbReference type="AlphaFoldDB" id="A0A5B9MJ19"/>
<evidence type="ECO:0000259" key="1">
    <source>
        <dbReference type="Pfam" id="PF18475"/>
    </source>
</evidence>
<dbReference type="KEGG" id="smam:Mal15_52750"/>